<dbReference type="Proteomes" id="UP001460270">
    <property type="component" value="Unassembled WGS sequence"/>
</dbReference>
<comment type="caution">
    <text evidence="1">The sequence shown here is derived from an EMBL/GenBank/DDBJ whole genome shotgun (WGS) entry which is preliminary data.</text>
</comment>
<dbReference type="PANTHER" id="PTHR46481">
    <property type="entry name" value="ZINC FINGER BED DOMAIN-CONTAINING PROTEIN 4"/>
    <property type="match status" value="1"/>
</dbReference>
<name>A0AAW0MMT5_9GOBI</name>
<organism evidence="1 2">
    <name type="scientific">Mugilogobius chulae</name>
    <name type="common">yellowstripe goby</name>
    <dbReference type="NCBI Taxonomy" id="88201"/>
    <lineage>
        <taxon>Eukaryota</taxon>
        <taxon>Metazoa</taxon>
        <taxon>Chordata</taxon>
        <taxon>Craniata</taxon>
        <taxon>Vertebrata</taxon>
        <taxon>Euteleostomi</taxon>
        <taxon>Actinopterygii</taxon>
        <taxon>Neopterygii</taxon>
        <taxon>Teleostei</taxon>
        <taxon>Neoteleostei</taxon>
        <taxon>Acanthomorphata</taxon>
        <taxon>Gobiaria</taxon>
        <taxon>Gobiiformes</taxon>
        <taxon>Gobioidei</taxon>
        <taxon>Gobiidae</taxon>
        <taxon>Gobionellinae</taxon>
        <taxon>Mugilogobius</taxon>
    </lineage>
</organism>
<dbReference type="EMBL" id="JBBPFD010000625">
    <property type="protein sequence ID" value="KAK7878079.1"/>
    <property type="molecule type" value="Genomic_DNA"/>
</dbReference>
<dbReference type="InterPro" id="IPR052035">
    <property type="entry name" value="ZnF_BED_domain_contain"/>
</dbReference>
<dbReference type="SUPFAM" id="SSF53098">
    <property type="entry name" value="Ribonuclease H-like"/>
    <property type="match status" value="1"/>
</dbReference>
<keyword evidence="2" id="KW-1185">Reference proteome</keyword>
<evidence type="ECO:0000313" key="2">
    <source>
        <dbReference type="Proteomes" id="UP001460270"/>
    </source>
</evidence>
<reference evidence="2" key="1">
    <citation type="submission" date="2024-04" db="EMBL/GenBank/DDBJ databases">
        <title>Salinicola lusitanus LLJ914,a marine bacterium isolated from the Okinawa Trough.</title>
        <authorList>
            <person name="Li J."/>
        </authorList>
    </citation>
    <scope>NUCLEOTIDE SEQUENCE [LARGE SCALE GENOMIC DNA]</scope>
</reference>
<dbReference type="InterPro" id="IPR012337">
    <property type="entry name" value="RNaseH-like_sf"/>
</dbReference>
<accession>A0AAW0MMT5</accession>
<proteinExistence type="predicted"/>
<dbReference type="PANTHER" id="PTHR46481:SF4">
    <property type="entry name" value="ZINC FINGER BED DOMAIN-CONTAINING PROTEIN 4"/>
    <property type="match status" value="1"/>
</dbReference>
<gene>
    <name evidence="1" type="ORF">WMY93_031275</name>
</gene>
<sequence length="310" mass="34569">MSASHTAANINAVFHSVAEEWSLNLNDVVFVTDNAANMLAAAQMEDIMQITCFAHSLNLAAQRALKLNAVARLMSRIKRICTFFHRSPLASRVLQEKQRLLGLHKLKSDVATRWNSCYETLERFLEQQPAICAALLSPEVRRCGSSTDISALNEADVTNAEEIAQALKPMRDATHIMSEESTPTLSVVAPLNAQMLNDTLPDCSDSPVIHEIKQAINRDLSKRYTKEQREEIHERVLEEATREVGQNSDGADMRQEDVEQLLPPFTEVSVPHNSTTIAAEEELLAVPSLPPSEDPLEWWRFNKGELSSAL</sequence>
<evidence type="ECO:0000313" key="1">
    <source>
        <dbReference type="EMBL" id="KAK7878079.1"/>
    </source>
</evidence>
<dbReference type="AlphaFoldDB" id="A0AAW0MMT5"/>
<protein>
    <submittedName>
        <fullName evidence="1">Uncharacterized protein</fullName>
    </submittedName>
</protein>